<feature type="chain" id="PRO_5046743143" evidence="1">
    <location>
        <begin position="30"/>
        <end position="173"/>
    </location>
</feature>
<sequence length="173" mass="17587">MSTESSWRPTRRRLTGALLAALAPATACAVALAGLTAWVAAGNAGRPARIAVASGRVLLPYGDTTETAAFFRVTNTGGADDRLLGVTSPGTGGGLALSRHRMSGPTAAFREEVASVTVPAGGAVAMSPGGTAVTLRARPGWRAGDRVPFTLRFAHSGPVRVSAVVVRPGEHAF</sequence>
<dbReference type="PANTHER" id="PTHR36302:SF1">
    <property type="entry name" value="COPPER CHAPERONE PCU(A)C"/>
    <property type="match status" value="1"/>
</dbReference>
<dbReference type="RefSeq" id="WP_258779626.1">
    <property type="nucleotide sequence ID" value="NZ_JANUGP010000012.1"/>
</dbReference>
<dbReference type="Gene3D" id="2.60.40.1890">
    <property type="entry name" value="PCu(A)C copper chaperone"/>
    <property type="match status" value="1"/>
</dbReference>
<organism evidence="2 3">
    <name type="scientific">Streptomyces pyxinicus</name>
    <dbReference type="NCBI Taxonomy" id="2970331"/>
    <lineage>
        <taxon>Bacteria</taxon>
        <taxon>Bacillati</taxon>
        <taxon>Actinomycetota</taxon>
        <taxon>Actinomycetes</taxon>
        <taxon>Kitasatosporales</taxon>
        <taxon>Streptomycetaceae</taxon>
        <taxon>Streptomyces</taxon>
    </lineage>
</organism>
<proteinExistence type="predicted"/>
<dbReference type="SUPFAM" id="SSF110087">
    <property type="entry name" value="DR1885-like metal-binding protein"/>
    <property type="match status" value="1"/>
</dbReference>
<keyword evidence="3" id="KW-1185">Reference proteome</keyword>
<evidence type="ECO:0000313" key="2">
    <source>
        <dbReference type="EMBL" id="MCS0603147.1"/>
    </source>
</evidence>
<dbReference type="InterPro" id="IPR058248">
    <property type="entry name" value="Lxx211020-like"/>
</dbReference>
<comment type="caution">
    <text evidence="2">The sequence shown here is derived from an EMBL/GenBank/DDBJ whole genome shotgun (WGS) entry which is preliminary data.</text>
</comment>
<dbReference type="InterPro" id="IPR007410">
    <property type="entry name" value="LpqE-like"/>
</dbReference>
<name>A0ABT2B3Q1_9ACTN</name>
<dbReference type="InterPro" id="IPR036182">
    <property type="entry name" value="PCuAC_sf"/>
</dbReference>
<keyword evidence="1" id="KW-0732">Signal</keyword>
<evidence type="ECO:0000256" key="1">
    <source>
        <dbReference type="SAM" id="SignalP"/>
    </source>
</evidence>
<reference evidence="2 3" key="1">
    <citation type="submission" date="2022-08" db="EMBL/GenBank/DDBJ databases">
        <authorList>
            <person name="Somphong A."/>
            <person name="Phongsopitanun W."/>
        </authorList>
    </citation>
    <scope>NUCLEOTIDE SEQUENCE [LARGE SCALE GENOMIC DNA]</scope>
    <source>
        <strain evidence="2 3">LP11</strain>
    </source>
</reference>
<dbReference type="PANTHER" id="PTHR36302">
    <property type="entry name" value="BLR7088 PROTEIN"/>
    <property type="match status" value="1"/>
</dbReference>
<dbReference type="EMBL" id="JANUGP010000012">
    <property type="protein sequence ID" value="MCS0603147.1"/>
    <property type="molecule type" value="Genomic_DNA"/>
</dbReference>
<feature type="signal peptide" evidence="1">
    <location>
        <begin position="1"/>
        <end position="29"/>
    </location>
</feature>
<dbReference type="Pfam" id="PF04314">
    <property type="entry name" value="PCuAC"/>
    <property type="match status" value="1"/>
</dbReference>
<evidence type="ECO:0000313" key="3">
    <source>
        <dbReference type="Proteomes" id="UP001205612"/>
    </source>
</evidence>
<dbReference type="Proteomes" id="UP001205612">
    <property type="component" value="Unassembled WGS sequence"/>
</dbReference>
<protein>
    <submittedName>
        <fullName evidence="2">Copper chaperone PCu(A)C</fullName>
    </submittedName>
</protein>
<gene>
    <name evidence="2" type="ORF">NX794_18295</name>
</gene>
<accession>A0ABT2B3Q1</accession>